<name>A0A1M6X102_9FIRM</name>
<reference evidence="2" key="1">
    <citation type="submission" date="2016-11" db="EMBL/GenBank/DDBJ databases">
        <authorList>
            <person name="Varghese N."/>
            <person name="Submissions S."/>
        </authorList>
    </citation>
    <scope>NUCLEOTIDE SEQUENCE [LARGE SCALE GENOMIC DNA]</scope>
    <source>
        <strain evidence="2">DSM 10349</strain>
    </source>
</reference>
<accession>A0A1M6X102</accession>
<sequence length="112" mass="13061">MATPKIADLIDEYNEIKGTLSFKPDYKKLCDKNVELVVFCDKQVGKSYFSLVRNHEFEIIFTHKVGEKIHQSKLDFNTFHPVFDTCLHLYWGPDNCEVRWDYTSGCCDAFAL</sequence>
<dbReference type="Proteomes" id="UP000183997">
    <property type="component" value="Unassembled WGS sequence"/>
</dbReference>
<protein>
    <submittedName>
        <fullName evidence="1">Uncharacterized protein</fullName>
    </submittedName>
</protein>
<proteinExistence type="predicted"/>
<dbReference type="OrthoDB" id="1786798at2"/>
<gene>
    <name evidence="1" type="ORF">SAMN02745123_03855</name>
</gene>
<organism evidence="1 2">
    <name type="scientific">Desulforamulus aeronauticus DSM 10349</name>
    <dbReference type="NCBI Taxonomy" id="1121421"/>
    <lineage>
        <taxon>Bacteria</taxon>
        <taxon>Bacillati</taxon>
        <taxon>Bacillota</taxon>
        <taxon>Clostridia</taxon>
        <taxon>Eubacteriales</taxon>
        <taxon>Peptococcaceae</taxon>
        <taxon>Desulforamulus</taxon>
    </lineage>
</organism>
<evidence type="ECO:0000313" key="2">
    <source>
        <dbReference type="Proteomes" id="UP000183997"/>
    </source>
</evidence>
<dbReference type="RefSeq" id="WP_072917585.1">
    <property type="nucleotide sequence ID" value="NZ_FRAR01000037.1"/>
</dbReference>
<dbReference type="AlphaFoldDB" id="A0A1M6X102"/>
<dbReference type="EMBL" id="FRAR01000037">
    <property type="protein sequence ID" value="SHK99677.1"/>
    <property type="molecule type" value="Genomic_DNA"/>
</dbReference>
<keyword evidence="2" id="KW-1185">Reference proteome</keyword>
<evidence type="ECO:0000313" key="1">
    <source>
        <dbReference type="EMBL" id="SHK99677.1"/>
    </source>
</evidence>